<feature type="region of interest" description="Disordered" evidence="1">
    <location>
        <begin position="217"/>
        <end position="245"/>
    </location>
</feature>
<keyword evidence="3" id="KW-1185">Reference proteome</keyword>
<proteinExistence type="predicted"/>
<feature type="non-terminal residue" evidence="2">
    <location>
        <position position="382"/>
    </location>
</feature>
<name>A0A4S8KLF4_DENBC</name>
<dbReference type="Proteomes" id="UP000297245">
    <property type="component" value="Unassembled WGS sequence"/>
</dbReference>
<dbReference type="EMBL" id="ML180938">
    <property type="protein sequence ID" value="THU76406.1"/>
    <property type="molecule type" value="Genomic_DNA"/>
</dbReference>
<sequence length="382" mass="43127">MSPGKEDWSRYSGAAEHAERNVVSDNELEVGVGGRAAAAASCASSVEFLGNGFRGFLEFLEESRSNGQEVNTGKLLWENKESKRWMDKKIWKRGEVEKKLVETTGEEAGEVDAEEVVMVEWTLWDNVHIDNGCLAEIFFPEVTNVEDLDFSQRSVLPKTFDCRAVNTEGDRNIHWAQHCPYRNAPPPRPKKRARLSQNEVMDGELLEVVSEELETDLQDNGDNGILDNPPEEQTRQPLRLSARSKRSLPGRYQNLVISSRSALVKSTHLPREDTPDDPPPFPTVVDLVDQEENPLVEPPEDDQPRTVIFYYQTSMDEYGVFKNFESTIPSADPDEFLDLEQTADAPTFTCFTSESARTYSDCFGVRLDENRDTETVPAPFVN</sequence>
<organism evidence="2 3">
    <name type="scientific">Dendrothele bispora (strain CBS 962.96)</name>
    <dbReference type="NCBI Taxonomy" id="1314807"/>
    <lineage>
        <taxon>Eukaryota</taxon>
        <taxon>Fungi</taxon>
        <taxon>Dikarya</taxon>
        <taxon>Basidiomycota</taxon>
        <taxon>Agaricomycotina</taxon>
        <taxon>Agaricomycetes</taxon>
        <taxon>Agaricomycetidae</taxon>
        <taxon>Agaricales</taxon>
        <taxon>Agaricales incertae sedis</taxon>
        <taxon>Dendrothele</taxon>
    </lineage>
</organism>
<accession>A0A4S8KLF4</accession>
<gene>
    <name evidence="2" type="ORF">K435DRAFT_813434</name>
</gene>
<evidence type="ECO:0000313" key="2">
    <source>
        <dbReference type="EMBL" id="THU76406.1"/>
    </source>
</evidence>
<evidence type="ECO:0000256" key="1">
    <source>
        <dbReference type="SAM" id="MobiDB-lite"/>
    </source>
</evidence>
<dbReference type="AlphaFoldDB" id="A0A4S8KLF4"/>
<evidence type="ECO:0000313" key="3">
    <source>
        <dbReference type="Proteomes" id="UP000297245"/>
    </source>
</evidence>
<protein>
    <submittedName>
        <fullName evidence="2">Uncharacterized protein</fullName>
    </submittedName>
</protein>
<reference evidence="2 3" key="1">
    <citation type="journal article" date="2019" name="Nat. Ecol. Evol.">
        <title>Megaphylogeny resolves global patterns of mushroom evolution.</title>
        <authorList>
            <person name="Varga T."/>
            <person name="Krizsan K."/>
            <person name="Foldi C."/>
            <person name="Dima B."/>
            <person name="Sanchez-Garcia M."/>
            <person name="Sanchez-Ramirez S."/>
            <person name="Szollosi G.J."/>
            <person name="Szarkandi J.G."/>
            <person name="Papp V."/>
            <person name="Albert L."/>
            <person name="Andreopoulos W."/>
            <person name="Angelini C."/>
            <person name="Antonin V."/>
            <person name="Barry K.W."/>
            <person name="Bougher N.L."/>
            <person name="Buchanan P."/>
            <person name="Buyck B."/>
            <person name="Bense V."/>
            <person name="Catcheside P."/>
            <person name="Chovatia M."/>
            <person name="Cooper J."/>
            <person name="Damon W."/>
            <person name="Desjardin D."/>
            <person name="Finy P."/>
            <person name="Geml J."/>
            <person name="Haridas S."/>
            <person name="Hughes K."/>
            <person name="Justo A."/>
            <person name="Karasinski D."/>
            <person name="Kautmanova I."/>
            <person name="Kiss B."/>
            <person name="Kocsube S."/>
            <person name="Kotiranta H."/>
            <person name="LaButti K.M."/>
            <person name="Lechner B.E."/>
            <person name="Liimatainen K."/>
            <person name="Lipzen A."/>
            <person name="Lukacs Z."/>
            <person name="Mihaltcheva S."/>
            <person name="Morgado L.N."/>
            <person name="Niskanen T."/>
            <person name="Noordeloos M.E."/>
            <person name="Ohm R.A."/>
            <person name="Ortiz-Santana B."/>
            <person name="Ovrebo C."/>
            <person name="Racz N."/>
            <person name="Riley R."/>
            <person name="Savchenko A."/>
            <person name="Shiryaev A."/>
            <person name="Soop K."/>
            <person name="Spirin V."/>
            <person name="Szebenyi C."/>
            <person name="Tomsovsky M."/>
            <person name="Tulloss R.E."/>
            <person name="Uehling J."/>
            <person name="Grigoriev I.V."/>
            <person name="Vagvolgyi C."/>
            <person name="Papp T."/>
            <person name="Martin F.M."/>
            <person name="Miettinen O."/>
            <person name="Hibbett D.S."/>
            <person name="Nagy L.G."/>
        </authorList>
    </citation>
    <scope>NUCLEOTIDE SEQUENCE [LARGE SCALE GENOMIC DNA]</scope>
    <source>
        <strain evidence="2 3">CBS 962.96</strain>
    </source>
</reference>